<dbReference type="Proteomes" id="UP000507470">
    <property type="component" value="Unassembled WGS sequence"/>
</dbReference>
<accession>A0A6J8ADP3</accession>
<dbReference type="AlphaFoldDB" id="A0A6J8ADP3"/>
<gene>
    <name evidence="7" type="ORF">MCOR_6542</name>
</gene>
<dbReference type="PANTHER" id="PTHR24251">
    <property type="entry name" value="OVOCHYMASE-RELATED"/>
    <property type="match status" value="1"/>
</dbReference>
<name>A0A6J8ADP3_MYTCO</name>
<feature type="compositionally biased region" description="Low complexity" evidence="4">
    <location>
        <begin position="417"/>
        <end position="426"/>
    </location>
</feature>
<dbReference type="Gene3D" id="2.60.120.290">
    <property type="entry name" value="Spermadhesin, CUB domain"/>
    <property type="match status" value="2"/>
</dbReference>
<feature type="compositionally biased region" description="Low complexity" evidence="4">
    <location>
        <begin position="381"/>
        <end position="397"/>
    </location>
</feature>
<protein>
    <recommendedName>
        <fullName evidence="6">CUB domain-containing protein</fullName>
    </recommendedName>
</protein>
<evidence type="ECO:0000256" key="3">
    <source>
        <dbReference type="PROSITE-ProRule" id="PRU00059"/>
    </source>
</evidence>
<dbReference type="EMBL" id="CACVKT020001213">
    <property type="protein sequence ID" value="CAC5366116.1"/>
    <property type="molecule type" value="Genomic_DNA"/>
</dbReference>
<evidence type="ECO:0000256" key="4">
    <source>
        <dbReference type="SAM" id="MobiDB-lite"/>
    </source>
</evidence>
<sequence>MACIFKIKRLQMSVTPTVPNIVCLICVLTLKSISSVSSQCSGSALTLTATDDLTTVTSDGYSSGSYANDLSCSWLIDSGSSSETIIVFITHYDIDASDTIDIYNGFSTSNSSLKSGLTGTGNDKEFLTTGQYALVVLTTDSSGQAQGFSLQYLKAADLSGTGCTAEQTITATSTEQYLTSPAFPSSYTGNSNCRWLIEATEGTVYFELLLSDIESSPNCGFDYLKIYDSSYVCEHTLTVDACTRYPDGTTATYTSNGTSVLVLFVSDATVGYKGFKLKFYAVSSTTTVATQTAASEGTGFALGMGVGVATGVVSTLLVIGIIQIIKSRLQASKLGSPRVRNVLPLQTPTSFGGKTPTGNGHLPNGHLPNGHILRNDDIPGSKRFSVTSSISSSGNSSRNGRTPSTGHSSPIHSDTQNRNNNNYKRNGVLPTNIGHV</sequence>
<dbReference type="InterPro" id="IPR000859">
    <property type="entry name" value="CUB_dom"/>
</dbReference>
<dbReference type="InterPro" id="IPR035914">
    <property type="entry name" value="Sperma_CUB_dom_sf"/>
</dbReference>
<keyword evidence="2" id="KW-1015">Disulfide bond</keyword>
<feature type="compositionally biased region" description="Polar residues" evidence="4">
    <location>
        <begin position="345"/>
        <end position="358"/>
    </location>
</feature>
<keyword evidence="5" id="KW-0472">Membrane</keyword>
<evidence type="ECO:0000256" key="1">
    <source>
        <dbReference type="ARBA" id="ARBA00022737"/>
    </source>
</evidence>
<evidence type="ECO:0000313" key="8">
    <source>
        <dbReference type="Proteomes" id="UP000507470"/>
    </source>
</evidence>
<feature type="compositionally biased region" description="Polar residues" evidence="4">
    <location>
        <begin position="398"/>
        <end position="416"/>
    </location>
</feature>
<keyword evidence="1" id="KW-0677">Repeat</keyword>
<organism evidence="7 8">
    <name type="scientific">Mytilus coruscus</name>
    <name type="common">Sea mussel</name>
    <dbReference type="NCBI Taxonomy" id="42192"/>
    <lineage>
        <taxon>Eukaryota</taxon>
        <taxon>Metazoa</taxon>
        <taxon>Spiralia</taxon>
        <taxon>Lophotrochozoa</taxon>
        <taxon>Mollusca</taxon>
        <taxon>Bivalvia</taxon>
        <taxon>Autobranchia</taxon>
        <taxon>Pteriomorphia</taxon>
        <taxon>Mytilida</taxon>
        <taxon>Mytiloidea</taxon>
        <taxon>Mytilidae</taxon>
        <taxon>Mytilinae</taxon>
        <taxon>Mytilus</taxon>
    </lineage>
</organism>
<evidence type="ECO:0000256" key="2">
    <source>
        <dbReference type="ARBA" id="ARBA00023157"/>
    </source>
</evidence>
<evidence type="ECO:0000313" key="7">
    <source>
        <dbReference type="EMBL" id="CAC5366116.1"/>
    </source>
</evidence>
<feature type="transmembrane region" description="Helical" evidence="5">
    <location>
        <begin position="300"/>
        <end position="325"/>
    </location>
</feature>
<evidence type="ECO:0000256" key="5">
    <source>
        <dbReference type="SAM" id="Phobius"/>
    </source>
</evidence>
<dbReference type="SMART" id="SM00042">
    <property type="entry name" value="CUB"/>
    <property type="match status" value="2"/>
</dbReference>
<comment type="caution">
    <text evidence="3">Lacks conserved residue(s) required for the propagation of feature annotation.</text>
</comment>
<feature type="region of interest" description="Disordered" evidence="4">
    <location>
        <begin position="345"/>
        <end position="436"/>
    </location>
</feature>
<dbReference type="SUPFAM" id="SSF49854">
    <property type="entry name" value="Spermadhesin, CUB domain"/>
    <property type="match status" value="2"/>
</dbReference>
<proteinExistence type="predicted"/>
<evidence type="ECO:0000259" key="6">
    <source>
        <dbReference type="PROSITE" id="PS01180"/>
    </source>
</evidence>
<feature type="domain" description="CUB" evidence="6">
    <location>
        <begin position="163"/>
        <end position="282"/>
    </location>
</feature>
<dbReference type="PANTHER" id="PTHR24251:SF30">
    <property type="entry name" value="MEMBRANE FRIZZLED-RELATED PROTEIN"/>
    <property type="match status" value="1"/>
</dbReference>
<keyword evidence="5" id="KW-1133">Transmembrane helix</keyword>
<dbReference type="CDD" id="cd00041">
    <property type="entry name" value="CUB"/>
    <property type="match status" value="2"/>
</dbReference>
<dbReference type="OrthoDB" id="6118973at2759"/>
<feature type="domain" description="CUB" evidence="6">
    <location>
        <begin position="40"/>
        <end position="155"/>
    </location>
</feature>
<keyword evidence="8" id="KW-1185">Reference proteome</keyword>
<keyword evidence="5" id="KW-0812">Transmembrane</keyword>
<dbReference type="Pfam" id="PF00431">
    <property type="entry name" value="CUB"/>
    <property type="match status" value="2"/>
</dbReference>
<reference evidence="7 8" key="1">
    <citation type="submission" date="2020-06" db="EMBL/GenBank/DDBJ databases">
        <authorList>
            <person name="Li R."/>
            <person name="Bekaert M."/>
        </authorList>
    </citation>
    <scope>NUCLEOTIDE SEQUENCE [LARGE SCALE GENOMIC DNA]</scope>
    <source>
        <strain evidence="8">wild</strain>
    </source>
</reference>
<dbReference type="PROSITE" id="PS01180">
    <property type="entry name" value="CUB"/>
    <property type="match status" value="2"/>
</dbReference>